<feature type="compositionally biased region" description="Basic and acidic residues" evidence="1">
    <location>
        <begin position="327"/>
        <end position="336"/>
    </location>
</feature>
<organism evidence="2 3">
    <name type="scientific">Tilletiopsis washingtonensis</name>
    <dbReference type="NCBI Taxonomy" id="58919"/>
    <lineage>
        <taxon>Eukaryota</taxon>
        <taxon>Fungi</taxon>
        <taxon>Dikarya</taxon>
        <taxon>Basidiomycota</taxon>
        <taxon>Ustilaginomycotina</taxon>
        <taxon>Exobasidiomycetes</taxon>
        <taxon>Entylomatales</taxon>
        <taxon>Entylomatales incertae sedis</taxon>
        <taxon>Tilletiopsis</taxon>
    </lineage>
</organism>
<evidence type="ECO:0000313" key="2">
    <source>
        <dbReference type="EMBL" id="PWN98764.1"/>
    </source>
</evidence>
<proteinExistence type="predicted"/>
<evidence type="ECO:0000313" key="3">
    <source>
        <dbReference type="Proteomes" id="UP000245946"/>
    </source>
</evidence>
<sequence>MSGARRGKTGCVTEASRAKQRREGKSSRGLEGAGGLGAASLRLRVIAARVLRRIRRAAVSIASRRACIAANGAVVVEEQALHAGVGVDDAPVLMLRIAHVVDGAVGGQRAVGGRGEKGQRGGDVVAHLCDVIPFASSVALSISFAPLIAIHSVPRAHKVRHASRHKARCQTRLRQGHSAGVGVGRQHALQAVFPLVERIAGATHSLGTRVVEIDKGSRGADPVFDTVFLACWAQRGVAMHELSAAGKAGDDERDETRKGGAVEKVGEQSVVCLVHADVGAGRGRGGGGGRGKERRGAAGPVRRGIPHHDARARRRDGRRGVVGAVVERGEDLPAEA</sequence>
<gene>
    <name evidence="2" type="ORF">FA09DRAFT_250864</name>
</gene>
<dbReference type="RefSeq" id="XP_025599043.1">
    <property type="nucleotide sequence ID" value="XM_025739699.1"/>
</dbReference>
<keyword evidence="3" id="KW-1185">Reference proteome</keyword>
<dbReference type="EMBL" id="KZ819290">
    <property type="protein sequence ID" value="PWN98764.1"/>
    <property type="molecule type" value="Genomic_DNA"/>
</dbReference>
<feature type="region of interest" description="Disordered" evidence="1">
    <location>
        <begin position="282"/>
        <end position="336"/>
    </location>
</feature>
<accession>A0A316ZCL9</accession>
<protein>
    <submittedName>
        <fullName evidence="2">Uncharacterized protein</fullName>
    </submittedName>
</protein>
<reference evidence="2 3" key="1">
    <citation type="journal article" date="2018" name="Mol. Biol. Evol.">
        <title>Broad Genomic Sampling Reveals a Smut Pathogenic Ancestry of the Fungal Clade Ustilaginomycotina.</title>
        <authorList>
            <person name="Kijpornyongpan T."/>
            <person name="Mondo S.J."/>
            <person name="Barry K."/>
            <person name="Sandor L."/>
            <person name="Lee J."/>
            <person name="Lipzen A."/>
            <person name="Pangilinan J."/>
            <person name="LaButti K."/>
            <person name="Hainaut M."/>
            <person name="Henrissat B."/>
            <person name="Grigoriev I.V."/>
            <person name="Spatafora J.W."/>
            <person name="Aime M.C."/>
        </authorList>
    </citation>
    <scope>NUCLEOTIDE SEQUENCE [LARGE SCALE GENOMIC DNA]</scope>
    <source>
        <strain evidence="2 3">MCA 4186</strain>
    </source>
</reference>
<dbReference type="Proteomes" id="UP000245946">
    <property type="component" value="Unassembled WGS sequence"/>
</dbReference>
<evidence type="ECO:0000256" key="1">
    <source>
        <dbReference type="SAM" id="MobiDB-lite"/>
    </source>
</evidence>
<name>A0A316ZCL9_9BASI</name>
<dbReference type="GeneID" id="37267245"/>
<feature type="region of interest" description="Disordered" evidence="1">
    <location>
        <begin position="1"/>
        <end position="32"/>
    </location>
</feature>
<dbReference type="AlphaFoldDB" id="A0A316ZCL9"/>